<evidence type="ECO:0000256" key="13">
    <source>
        <dbReference type="ARBA" id="ARBA00023204"/>
    </source>
</evidence>
<feature type="compositionally biased region" description="Basic and acidic residues" evidence="14">
    <location>
        <begin position="189"/>
        <end position="199"/>
    </location>
</feature>
<feature type="region of interest" description="Disordered" evidence="14">
    <location>
        <begin position="315"/>
        <end position="341"/>
    </location>
</feature>
<dbReference type="InterPro" id="IPR023170">
    <property type="entry name" value="HhH_base_excis_C"/>
</dbReference>
<evidence type="ECO:0000313" key="17">
    <source>
        <dbReference type="Proteomes" id="UP001247307"/>
    </source>
</evidence>
<keyword evidence="13" id="KW-0234">DNA repair</keyword>
<keyword evidence="6" id="KW-0479">Metal-binding</keyword>
<sequence>MTTPHNSADALHAERHRALSSRDRRFDGQFVVGVLSTGIYCRPSCPARTPKPENVRFYLTSAAAHEAGFRACKRCLPEATPGSPQWDVRGDVAARAMRLIGEGIVDREGVPGLAARLGYSPRQLQRVMTAELGAGPAALARAQRAQTARALIAGTDLPMSDVAFAAGFGSVRQFNETMREVFAVAPGDLPRRTAGDRRGARQGVGAARSLGGHRGADQGAAALRSVRAAQDGGAPRGESPSSPGDAIRLTVDLPVRQPFDAPGVFEFLAPRALDGVERIDLSDPDRLVYARTLRLPGAPGAARVIAERRPVRGGAARVRGSNATPAVTAAPPSYPDSGPRAAGQPVAEWTLSADLELGALSDLPAAIARLRRLFDLDADPVAVDAALAASHPRLAEGVAATPGMRVPGAADAHEMLARAIVGQQITVGAARGHLSRVAELGPAVSFGFDGLTRLFPTAEECLAVVPDPGPKDVALEPGRPLRLPRRSIVAFRGAMAALASGDLVLDAGRDRAELARDLVALPGIGPWTAAYVTMRVLGDPDVWMRGDVALIAGAKRLGLLEADMPARTAHVELERIAADWSPWRSYAQMHLWRAVAMPAP</sequence>
<organism evidence="16 17">
    <name type="scientific">Falsarthrobacter nasiphocae</name>
    <dbReference type="NCBI Taxonomy" id="189863"/>
    <lineage>
        <taxon>Bacteria</taxon>
        <taxon>Bacillati</taxon>
        <taxon>Actinomycetota</taxon>
        <taxon>Actinomycetes</taxon>
        <taxon>Micrococcales</taxon>
        <taxon>Micrococcaceae</taxon>
        <taxon>Falsarthrobacter</taxon>
    </lineage>
</organism>
<evidence type="ECO:0000256" key="1">
    <source>
        <dbReference type="ARBA" id="ARBA00000086"/>
    </source>
</evidence>
<dbReference type="Gene3D" id="1.10.340.30">
    <property type="entry name" value="Hypothetical protein, domain 2"/>
    <property type="match status" value="1"/>
</dbReference>
<dbReference type="Pfam" id="PF02805">
    <property type="entry name" value="Ada_Zn_binding"/>
    <property type="match status" value="1"/>
</dbReference>
<dbReference type="GO" id="GO:0008725">
    <property type="term" value="F:DNA-3-methyladenine glycosylase activity"/>
    <property type="evidence" value="ECO:0007669"/>
    <property type="project" value="TreeGrafter"/>
</dbReference>
<dbReference type="GO" id="GO:0032993">
    <property type="term" value="C:protein-DNA complex"/>
    <property type="evidence" value="ECO:0007669"/>
    <property type="project" value="TreeGrafter"/>
</dbReference>
<evidence type="ECO:0000256" key="4">
    <source>
        <dbReference type="ARBA" id="ARBA00022603"/>
    </source>
</evidence>
<dbReference type="InterPro" id="IPR010316">
    <property type="entry name" value="AlkA_N"/>
</dbReference>
<dbReference type="InterPro" id="IPR004026">
    <property type="entry name" value="Ada_DNA_repair_Zn-bd"/>
</dbReference>
<evidence type="ECO:0000256" key="8">
    <source>
        <dbReference type="ARBA" id="ARBA00022833"/>
    </source>
</evidence>
<dbReference type="InterPro" id="IPR037046">
    <property type="entry name" value="AlkA_N_sf"/>
</dbReference>
<proteinExistence type="predicted"/>
<evidence type="ECO:0000256" key="2">
    <source>
        <dbReference type="ARBA" id="ARBA00001947"/>
    </source>
</evidence>
<dbReference type="SMART" id="SM01009">
    <property type="entry name" value="AlkA_N"/>
    <property type="match status" value="1"/>
</dbReference>
<dbReference type="Pfam" id="PF06029">
    <property type="entry name" value="AlkA_N"/>
    <property type="match status" value="2"/>
</dbReference>
<dbReference type="GO" id="GO:0032259">
    <property type="term" value="P:methylation"/>
    <property type="evidence" value="ECO:0007669"/>
    <property type="project" value="UniProtKB-KW"/>
</dbReference>
<dbReference type="Gene3D" id="3.40.10.10">
    <property type="entry name" value="DNA Methylphosphotriester Repair Domain"/>
    <property type="match status" value="1"/>
</dbReference>
<dbReference type="InterPro" id="IPR018060">
    <property type="entry name" value="HTH_AraC"/>
</dbReference>
<dbReference type="GO" id="GO:0006307">
    <property type="term" value="P:DNA alkylation repair"/>
    <property type="evidence" value="ECO:0007669"/>
    <property type="project" value="TreeGrafter"/>
</dbReference>
<dbReference type="GO" id="GO:0005737">
    <property type="term" value="C:cytoplasm"/>
    <property type="evidence" value="ECO:0007669"/>
    <property type="project" value="TreeGrafter"/>
</dbReference>
<keyword evidence="11" id="KW-0010">Activator</keyword>
<feature type="domain" description="HTH araC/xylS-type" evidence="15">
    <location>
        <begin position="94"/>
        <end position="192"/>
    </location>
</feature>
<dbReference type="EMBL" id="JAVDUI010000001">
    <property type="protein sequence ID" value="MDR6892161.1"/>
    <property type="molecule type" value="Genomic_DNA"/>
</dbReference>
<dbReference type="Proteomes" id="UP001247307">
    <property type="component" value="Unassembled WGS sequence"/>
</dbReference>
<dbReference type="GO" id="GO:0043565">
    <property type="term" value="F:sequence-specific DNA binding"/>
    <property type="evidence" value="ECO:0007669"/>
    <property type="project" value="InterPro"/>
</dbReference>
<dbReference type="Gene3D" id="3.30.310.20">
    <property type="entry name" value="DNA-3-methyladenine glycosylase AlkA, N-terminal domain"/>
    <property type="match status" value="1"/>
</dbReference>
<evidence type="ECO:0000256" key="7">
    <source>
        <dbReference type="ARBA" id="ARBA00022763"/>
    </source>
</evidence>
<dbReference type="InterPro" id="IPR003265">
    <property type="entry name" value="HhH-GPD_domain"/>
</dbReference>
<dbReference type="InterPro" id="IPR011257">
    <property type="entry name" value="DNA_glycosylase"/>
</dbReference>
<keyword evidence="17" id="KW-1185">Reference proteome</keyword>
<dbReference type="PANTHER" id="PTHR43003">
    <property type="entry name" value="DNA-3-METHYLADENINE GLYCOSYLASE"/>
    <property type="match status" value="1"/>
</dbReference>
<evidence type="ECO:0000256" key="5">
    <source>
        <dbReference type="ARBA" id="ARBA00022679"/>
    </source>
</evidence>
<comment type="catalytic activity">
    <reaction evidence="1">
        <text>Hydrolysis of alkylated DNA, releasing 3-methyladenine, 3-methylguanine, 7-methylguanine and 7-methyladenine.</text>
        <dbReference type="EC" id="3.2.2.21"/>
    </reaction>
</comment>
<dbReference type="CDD" id="cd00056">
    <property type="entry name" value="ENDO3c"/>
    <property type="match status" value="1"/>
</dbReference>
<dbReference type="AlphaFoldDB" id="A0AAE4C5A9"/>
<dbReference type="GO" id="GO:0006285">
    <property type="term" value="P:base-excision repair, AP site formation"/>
    <property type="evidence" value="ECO:0007669"/>
    <property type="project" value="TreeGrafter"/>
</dbReference>
<keyword evidence="16" id="KW-0378">Hydrolase</keyword>
<dbReference type="EC" id="3.2.2.21" evidence="3"/>
<name>A0AAE4C5A9_9MICC</name>
<dbReference type="GO" id="GO:0008270">
    <property type="term" value="F:zinc ion binding"/>
    <property type="evidence" value="ECO:0007669"/>
    <property type="project" value="InterPro"/>
</dbReference>
<dbReference type="Gene3D" id="1.10.10.60">
    <property type="entry name" value="Homeodomain-like"/>
    <property type="match status" value="1"/>
</dbReference>
<dbReference type="InterPro" id="IPR035451">
    <property type="entry name" value="Ada-like_dom_sf"/>
</dbReference>
<evidence type="ECO:0000256" key="10">
    <source>
        <dbReference type="ARBA" id="ARBA00023125"/>
    </source>
</evidence>
<evidence type="ECO:0000256" key="11">
    <source>
        <dbReference type="ARBA" id="ARBA00023159"/>
    </source>
</evidence>
<dbReference type="InterPro" id="IPR009057">
    <property type="entry name" value="Homeodomain-like_sf"/>
</dbReference>
<reference evidence="16" key="1">
    <citation type="submission" date="2023-07" db="EMBL/GenBank/DDBJ databases">
        <title>Sequencing the genomes of 1000 actinobacteria strains.</title>
        <authorList>
            <person name="Klenk H.-P."/>
        </authorList>
    </citation>
    <scope>NUCLEOTIDE SEQUENCE</scope>
    <source>
        <strain evidence="16">DSM 13988</strain>
    </source>
</reference>
<gene>
    <name evidence="16" type="ORF">J2S35_001101</name>
</gene>
<dbReference type="GO" id="GO:0003700">
    <property type="term" value="F:DNA-binding transcription factor activity"/>
    <property type="evidence" value="ECO:0007669"/>
    <property type="project" value="InterPro"/>
</dbReference>
<dbReference type="GO" id="GO:0043916">
    <property type="term" value="F:DNA-7-methylguanine glycosylase activity"/>
    <property type="evidence" value="ECO:0007669"/>
    <property type="project" value="TreeGrafter"/>
</dbReference>
<dbReference type="SMART" id="SM00478">
    <property type="entry name" value="ENDO3c"/>
    <property type="match status" value="1"/>
</dbReference>
<dbReference type="GO" id="GO:0008168">
    <property type="term" value="F:methyltransferase activity"/>
    <property type="evidence" value="ECO:0007669"/>
    <property type="project" value="UniProtKB-KW"/>
</dbReference>
<keyword evidence="9" id="KW-0805">Transcription regulation</keyword>
<evidence type="ECO:0000256" key="3">
    <source>
        <dbReference type="ARBA" id="ARBA00012000"/>
    </source>
</evidence>
<evidence type="ECO:0000256" key="9">
    <source>
        <dbReference type="ARBA" id="ARBA00023015"/>
    </source>
</evidence>
<feature type="region of interest" description="Disordered" evidence="14">
    <location>
        <begin position="189"/>
        <end position="247"/>
    </location>
</feature>
<dbReference type="SUPFAM" id="SSF48150">
    <property type="entry name" value="DNA-glycosylase"/>
    <property type="match status" value="1"/>
</dbReference>
<dbReference type="FunFam" id="3.40.10.10:FF:000001">
    <property type="entry name" value="DNA-3-methyladenine glycosylase 2"/>
    <property type="match status" value="1"/>
</dbReference>
<keyword evidence="12" id="KW-0804">Transcription</keyword>
<dbReference type="GO" id="GO:0032131">
    <property type="term" value="F:alkylated DNA binding"/>
    <property type="evidence" value="ECO:0007669"/>
    <property type="project" value="TreeGrafter"/>
</dbReference>
<dbReference type="PANTHER" id="PTHR43003:SF13">
    <property type="entry name" value="DNA-3-METHYLADENINE GLYCOSYLASE 2"/>
    <property type="match status" value="1"/>
</dbReference>
<evidence type="ECO:0000313" key="16">
    <source>
        <dbReference type="EMBL" id="MDR6892161.1"/>
    </source>
</evidence>
<dbReference type="PROSITE" id="PS01124">
    <property type="entry name" value="HTH_ARAC_FAMILY_2"/>
    <property type="match status" value="1"/>
</dbReference>
<keyword evidence="10" id="KW-0238">DNA-binding</keyword>
<keyword evidence="8" id="KW-0862">Zinc</keyword>
<keyword evidence="5" id="KW-0808">Transferase</keyword>
<evidence type="ECO:0000256" key="14">
    <source>
        <dbReference type="SAM" id="MobiDB-lite"/>
    </source>
</evidence>
<dbReference type="SUPFAM" id="SSF55945">
    <property type="entry name" value="TATA-box binding protein-like"/>
    <property type="match status" value="2"/>
</dbReference>
<keyword evidence="16" id="KW-0326">Glycosidase</keyword>
<dbReference type="SUPFAM" id="SSF46689">
    <property type="entry name" value="Homeodomain-like"/>
    <property type="match status" value="1"/>
</dbReference>
<accession>A0AAE4C5A9</accession>
<dbReference type="InterPro" id="IPR051912">
    <property type="entry name" value="Alkylbase_DNA_Glycosylase/TA"/>
</dbReference>
<dbReference type="SMART" id="SM00342">
    <property type="entry name" value="HTH_ARAC"/>
    <property type="match status" value="1"/>
</dbReference>
<evidence type="ECO:0000259" key="15">
    <source>
        <dbReference type="PROSITE" id="PS01124"/>
    </source>
</evidence>
<dbReference type="RefSeq" id="WP_309850772.1">
    <property type="nucleotide sequence ID" value="NZ_BAAAIU010000005.1"/>
</dbReference>
<evidence type="ECO:0000256" key="12">
    <source>
        <dbReference type="ARBA" id="ARBA00023163"/>
    </source>
</evidence>
<dbReference type="SUPFAM" id="SSF57884">
    <property type="entry name" value="Ada DNA repair protein, N-terminal domain (N-Ada 10)"/>
    <property type="match status" value="1"/>
</dbReference>
<dbReference type="Gene3D" id="1.10.1670.10">
    <property type="entry name" value="Helix-hairpin-Helix base-excision DNA repair enzymes (C-terminal)"/>
    <property type="match status" value="1"/>
</dbReference>
<dbReference type="Pfam" id="PF12833">
    <property type="entry name" value="HTH_18"/>
    <property type="match status" value="1"/>
</dbReference>
<comment type="cofactor">
    <cofactor evidence="2">
        <name>Zn(2+)</name>
        <dbReference type="ChEBI" id="CHEBI:29105"/>
    </cofactor>
</comment>
<keyword evidence="4" id="KW-0489">Methyltransferase</keyword>
<keyword evidence="7" id="KW-0227">DNA damage</keyword>
<evidence type="ECO:0000256" key="6">
    <source>
        <dbReference type="ARBA" id="ARBA00022723"/>
    </source>
</evidence>
<comment type="caution">
    <text evidence="16">The sequence shown here is derived from an EMBL/GenBank/DDBJ whole genome shotgun (WGS) entry which is preliminary data.</text>
</comment>
<protein>
    <recommendedName>
        <fullName evidence="3">DNA-3-methyladenine glycosylase II</fullName>
        <ecNumber evidence="3">3.2.2.21</ecNumber>
    </recommendedName>
</protein>